<dbReference type="GO" id="GO:0016747">
    <property type="term" value="F:acyltransferase activity, transferring groups other than amino-acyl groups"/>
    <property type="evidence" value="ECO:0007669"/>
    <property type="project" value="InterPro"/>
</dbReference>
<dbReference type="Proteomes" id="UP000324104">
    <property type="component" value="Unassembled WGS sequence"/>
</dbReference>
<dbReference type="CDD" id="cd04301">
    <property type="entry name" value="NAT_SF"/>
    <property type="match status" value="1"/>
</dbReference>
<feature type="domain" description="N-acetyltransferase" evidence="3">
    <location>
        <begin position="3"/>
        <end position="152"/>
    </location>
</feature>
<dbReference type="AlphaFoldDB" id="A0A5D5APK8"/>
<reference evidence="4 5" key="1">
    <citation type="submission" date="2019-08" db="EMBL/GenBank/DDBJ databases">
        <title>Archaea genome.</title>
        <authorList>
            <person name="Kajale S."/>
            <person name="Shouche Y."/>
            <person name="Deshpande N."/>
            <person name="Sharma A."/>
        </authorList>
    </citation>
    <scope>NUCLEOTIDE SEQUENCE [LARGE SCALE GENOMIC DNA]</scope>
    <source>
        <strain evidence="4 5">ESP3B_9</strain>
    </source>
</reference>
<dbReference type="PANTHER" id="PTHR43877">
    <property type="entry name" value="AMINOALKYLPHOSPHONATE N-ACETYLTRANSFERASE-RELATED-RELATED"/>
    <property type="match status" value="1"/>
</dbReference>
<dbReference type="PROSITE" id="PS51186">
    <property type="entry name" value="GNAT"/>
    <property type="match status" value="1"/>
</dbReference>
<accession>A0A5D5APK8</accession>
<dbReference type="RefSeq" id="WP_149081831.1">
    <property type="nucleotide sequence ID" value="NZ_VTAW01000015.1"/>
</dbReference>
<keyword evidence="2" id="KW-0012">Acyltransferase</keyword>
<name>A0A5D5APK8_9EURY</name>
<comment type="caution">
    <text evidence="4">The sequence shown here is derived from an EMBL/GenBank/DDBJ whole genome shotgun (WGS) entry which is preliminary data.</text>
</comment>
<dbReference type="SUPFAM" id="SSF55729">
    <property type="entry name" value="Acyl-CoA N-acyltransferases (Nat)"/>
    <property type="match status" value="1"/>
</dbReference>
<evidence type="ECO:0000256" key="1">
    <source>
        <dbReference type="ARBA" id="ARBA00022679"/>
    </source>
</evidence>
<dbReference type="PANTHER" id="PTHR43877:SF2">
    <property type="entry name" value="AMINOALKYLPHOSPHONATE N-ACETYLTRANSFERASE-RELATED"/>
    <property type="match status" value="1"/>
</dbReference>
<dbReference type="Pfam" id="PF00583">
    <property type="entry name" value="Acetyltransf_1"/>
    <property type="match status" value="1"/>
</dbReference>
<dbReference type="InterPro" id="IPR050832">
    <property type="entry name" value="Bact_Acetyltransf"/>
</dbReference>
<evidence type="ECO:0000259" key="3">
    <source>
        <dbReference type="PROSITE" id="PS51186"/>
    </source>
</evidence>
<dbReference type="InterPro" id="IPR000182">
    <property type="entry name" value="GNAT_dom"/>
</dbReference>
<sequence>MSVDVRRYEDDDFEAINEILSTTSPWTVYEESYRLEVADVADDDLLAIGTVDDTVAGFAWTVPNGAFDRSGYLKLIGVAEDAQGQGIGSALLDHAERFVSTETTSDELFLLVSDFNEAAQAFYRHRGYDQVGRLEGYVQPGIDEYVFRKSLHDS</sequence>
<evidence type="ECO:0000313" key="4">
    <source>
        <dbReference type="EMBL" id="TYT61682.1"/>
    </source>
</evidence>
<dbReference type="Gene3D" id="3.40.630.30">
    <property type="match status" value="1"/>
</dbReference>
<protein>
    <submittedName>
        <fullName evidence="4">GNAT family N-acetyltransferase</fullName>
    </submittedName>
</protein>
<dbReference type="EMBL" id="VTAW01000015">
    <property type="protein sequence ID" value="TYT61682.1"/>
    <property type="molecule type" value="Genomic_DNA"/>
</dbReference>
<proteinExistence type="predicted"/>
<dbReference type="InterPro" id="IPR016181">
    <property type="entry name" value="Acyl_CoA_acyltransferase"/>
</dbReference>
<keyword evidence="5" id="KW-1185">Reference proteome</keyword>
<keyword evidence="1 4" id="KW-0808">Transferase</keyword>
<gene>
    <name evidence="4" type="ORF">FYC77_12505</name>
</gene>
<evidence type="ECO:0000256" key="2">
    <source>
        <dbReference type="ARBA" id="ARBA00023315"/>
    </source>
</evidence>
<evidence type="ECO:0000313" key="5">
    <source>
        <dbReference type="Proteomes" id="UP000324104"/>
    </source>
</evidence>
<organism evidence="4 5">
    <name type="scientific">Natrialba swarupiae</name>
    <dbReference type="NCBI Taxonomy" id="2448032"/>
    <lineage>
        <taxon>Archaea</taxon>
        <taxon>Methanobacteriati</taxon>
        <taxon>Methanobacteriota</taxon>
        <taxon>Stenosarchaea group</taxon>
        <taxon>Halobacteria</taxon>
        <taxon>Halobacteriales</taxon>
        <taxon>Natrialbaceae</taxon>
        <taxon>Natrialba</taxon>
    </lineage>
</organism>